<dbReference type="AlphaFoldDB" id="A0A0N0GW78"/>
<gene>
    <name evidence="2" type="ORF">ADL29_32285</name>
</gene>
<protein>
    <recommendedName>
        <fullName evidence="1">DUF7868 domain-containing protein</fullName>
    </recommendedName>
</protein>
<feature type="domain" description="DUF7868" evidence="1">
    <location>
        <begin position="55"/>
        <end position="152"/>
    </location>
</feature>
<dbReference type="Pfam" id="PF25271">
    <property type="entry name" value="DUF7868"/>
    <property type="match status" value="1"/>
</dbReference>
<evidence type="ECO:0000259" key="1">
    <source>
        <dbReference type="Pfam" id="PF25271"/>
    </source>
</evidence>
<dbReference type="RefSeq" id="WP_053927079.1">
    <property type="nucleotide sequence ID" value="NZ_LGKG01000170.1"/>
</dbReference>
<dbReference type="Proteomes" id="UP000037982">
    <property type="component" value="Unassembled WGS sequence"/>
</dbReference>
<dbReference type="PATRIC" id="fig|66876.3.peg.7114"/>
<accession>A0A0N0GW78</accession>
<dbReference type="InterPro" id="IPR057190">
    <property type="entry name" value="DUF7868"/>
</dbReference>
<organism evidence="2 3">
    <name type="scientific">Streptomyces chattanoogensis</name>
    <dbReference type="NCBI Taxonomy" id="66876"/>
    <lineage>
        <taxon>Bacteria</taxon>
        <taxon>Bacillati</taxon>
        <taxon>Actinomycetota</taxon>
        <taxon>Actinomycetes</taxon>
        <taxon>Kitasatosporales</taxon>
        <taxon>Streptomycetaceae</taxon>
        <taxon>Streptomyces</taxon>
    </lineage>
</organism>
<comment type="caution">
    <text evidence="2">The sequence shown here is derived from an EMBL/GenBank/DDBJ whole genome shotgun (WGS) entry which is preliminary data.</text>
</comment>
<proteinExistence type="predicted"/>
<dbReference type="EMBL" id="LGKG01000170">
    <property type="protein sequence ID" value="KPC59929.1"/>
    <property type="molecule type" value="Genomic_DNA"/>
</dbReference>
<name>A0A0N0GW78_9ACTN</name>
<evidence type="ECO:0000313" key="2">
    <source>
        <dbReference type="EMBL" id="KPC59929.1"/>
    </source>
</evidence>
<evidence type="ECO:0000313" key="3">
    <source>
        <dbReference type="Proteomes" id="UP000037982"/>
    </source>
</evidence>
<keyword evidence="3" id="KW-1185">Reference proteome</keyword>
<sequence length="172" mass="18168">MVLPVPLQVTGPEPRVLAASVHHSSYDLSLQGPTEVPLEPVDDAGRTLGLLSEGNPPESGLLLTVEGVRTNLPPDTPYRIYLDHAEGEPGESPYFVGWISFFGSVETGGAGHGGQDVTYDITDQVRRLQAASLWPQGGVTVAITPSTPLTAELAAEPSAPRPTFERVTLSTS</sequence>
<reference evidence="3" key="1">
    <citation type="submission" date="2015-07" db="EMBL/GenBank/DDBJ databases">
        <authorList>
            <person name="Ju K.-S."/>
            <person name="Doroghazi J.R."/>
            <person name="Metcalf W.W."/>
        </authorList>
    </citation>
    <scope>NUCLEOTIDE SEQUENCE [LARGE SCALE GENOMIC DNA]</scope>
    <source>
        <strain evidence="3">NRRL ISP-5002</strain>
    </source>
</reference>